<evidence type="ECO:0000256" key="1">
    <source>
        <dbReference type="ARBA" id="ARBA00010541"/>
    </source>
</evidence>
<dbReference type="SMART" id="SM00228">
    <property type="entry name" value="PDZ"/>
    <property type="match status" value="1"/>
</dbReference>
<feature type="chain" id="PRO_5021701857" evidence="4">
    <location>
        <begin position="27"/>
        <end position="358"/>
    </location>
</feature>
<dbReference type="Pfam" id="PF13365">
    <property type="entry name" value="Trypsin_2"/>
    <property type="match status" value="1"/>
</dbReference>
<evidence type="ECO:0000256" key="3">
    <source>
        <dbReference type="ARBA" id="ARBA00022801"/>
    </source>
</evidence>
<dbReference type="InterPro" id="IPR001478">
    <property type="entry name" value="PDZ"/>
</dbReference>
<dbReference type="PANTHER" id="PTHR22939:SF129">
    <property type="entry name" value="SERINE PROTEASE HTRA2, MITOCHONDRIAL"/>
    <property type="match status" value="1"/>
</dbReference>
<dbReference type="SUPFAM" id="SSF50156">
    <property type="entry name" value="PDZ domain-like"/>
    <property type="match status" value="1"/>
</dbReference>
<sequence length="358" mass="36994" precursor="true">MKNQFRTLRSTASLSLLGSAIGFGLAVGSAIVPDAKGPDPDDIGLTTAREVSSAFEAASRKIAPAVVRIESFQSGGGGLFPAGQGSGVIIDEDGLIATNAHVVRGATTLRIVLVDGRTFDGRIVGLDNETDLALVEIQADDLVSARLRDDRPATVGEWVIAVGNPMGLGHSVTAGIVSGRGRSQGITSYDNFIQTDAAINPGNSGGPLVDLDGQVLGINTAVIDTRRGGQGIGFAIPASMVSDVVAQLATNGRVSRGYLGVNLSEVSSEGLASLGYEGQSQVRIASVRRDGPAASAGLRALDIIDRVDGEPVTTLQQLMTTIAHVKPGTEVPVEVIRSGERMSIPVRLAERPLSVARD</sequence>
<evidence type="ECO:0000256" key="4">
    <source>
        <dbReference type="SAM" id="SignalP"/>
    </source>
</evidence>
<evidence type="ECO:0000313" key="7">
    <source>
        <dbReference type="Proteomes" id="UP000320390"/>
    </source>
</evidence>
<dbReference type="InterPro" id="IPR001940">
    <property type="entry name" value="Peptidase_S1C"/>
</dbReference>
<feature type="signal peptide" evidence="4">
    <location>
        <begin position="1"/>
        <end position="26"/>
    </location>
</feature>
<keyword evidence="4" id="KW-0732">Signal</keyword>
<dbReference type="RefSeq" id="WP_145196454.1">
    <property type="nucleotide sequence ID" value="NZ_CP036434.1"/>
</dbReference>
<dbReference type="InterPro" id="IPR036034">
    <property type="entry name" value="PDZ_sf"/>
</dbReference>
<dbReference type="OrthoDB" id="248175at2"/>
<dbReference type="SUPFAM" id="SSF50494">
    <property type="entry name" value="Trypsin-like serine proteases"/>
    <property type="match status" value="1"/>
</dbReference>
<evidence type="ECO:0000256" key="2">
    <source>
        <dbReference type="ARBA" id="ARBA00022670"/>
    </source>
</evidence>
<dbReference type="PROSITE" id="PS50106">
    <property type="entry name" value="PDZ"/>
    <property type="match status" value="1"/>
</dbReference>
<name>A0A518EQI7_9BACT</name>
<dbReference type="EC" id="3.4.21.107" evidence="6"/>
<proteinExistence type="inferred from homology"/>
<dbReference type="AlphaFoldDB" id="A0A518EQI7"/>
<dbReference type="EMBL" id="CP036434">
    <property type="protein sequence ID" value="QDV06353.1"/>
    <property type="molecule type" value="Genomic_DNA"/>
</dbReference>
<evidence type="ECO:0000259" key="5">
    <source>
        <dbReference type="PROSITE" id="PS50106"/>
    </source>
</evidence>
<evidence type="ECO:0000313" key="6">
    <source>
        <dbReference type="EMBL" id="QDV06353.1"/>
    </source>
</evidence>
<feature type="domain" description="PDZ" evidence="5">
    <location>
        <begin position="248"/>
        <end position="339"/>
    </location>
</feature>
<dbReference type="GO" id="GO:0004252">
    <property type="term" value="F:serine-type endopeptidase activity"/>
    <property type="evidence" value="ECO:0007669"/>
    <property type="project" value="InterPro"/>
</dbReference>
<reference evidence="6 7" key="1">
    <citation type="submission" date="2019-02" db="EMBL/GenBank/DDBJ databases">
        <title>Deep-cultivation of Planctomycetes and their phenomic and genomic characterization uncovers novel biology.</title>
        <authorList>
            <person name="Wiegand S."/>
            <person name="Jogler M."/>
            <person name="Boedeker C."/>
            <person name="Pinto D."/>
            <person name="Vollmers J."/>
            <person name="Rivas-Marin E."/>
            <person name="Kohn T."/>
            <person name="Peeters S.H."/>
            <person name="Heuer A."/>
            <person name="Rast P."/>
            <person name="Oberbeckmann S."/>
            <person name="Bunk B."/>
            <person name="Jeske O."/>
            <person name="Meyerdierks A."/>
            <person name="Storesund J.E."/>
            <person name="Kallscheuer N."/>
            <person name="Luecker S."/>
            <person name="Lage O.M."/>
            <person name="Pohl T."/>
            <person name="Merkel B.J."/>
            <person name="Hornburger P."/>
            <person name="Mueller R.-W."/>
            <person name="Bruemmer F."/>
            <person name="Labrenz M."/>
            <person name="Spormann A.M."/>
            <person name="Op den Camp H."/>
            <person name="Overmann J."/>
            <person name="Amann R."/>
            <person name="Jetten M.S.M."/>
            <person name="Mascher T."/>
            <person name="Medema M.H."/>
            <person name="Devos D.P."/>
            <person name="Kaster A.-K."/>
            <person name="Ovreas L."/>
            <person name="Rohde M."/>
            <person name="Galperin M.Y."/>
            <person name="Jogler C."/>
        </authorList>
    </citation>
    <scope>NUCLEOTIDE SEQUENCE [LARGE SCALE GENOMIC DNA]</scope>
    <source>
        <strain evidence="6 7">Poly30</strain>
    </source>
</reference>
<organism evidence="6 7">
    <name type="scientific">Saltatorellus ferox</name>
    <dbReference type="NCBI Taxonomy" id="2528018"/>
    <lineage>
        <taxon>Bacteria</taxon>
        <taxon>Pseudomonadati</taxon>
        <taxon>Planctomycetota</taxon>
        <taxon>Planctomycetia</taxon>
        <taxon>Planctomycetia incertae sedis</taxon>
        <taxon>Saltatorellus</taxon>
    </lineage>
</organism>
<keyword evidence="7" id="KW-1185">Reference proteome</keyword>
<dbReference type="Pfam" id="PF13180">
    <property type="entry name" value="PDZ_2"/>
    <property type="match status" value="1"/>
</dbReference>
<dbReference type="Proteomes" id="UP000320390">
    <property type="component" value="Chromosome"/>
</dbReference>
<dbReference type="PANTHER" id="PTHR22939">
    <property type="entry name" value="SERINE PROTEASE FAMILY S1C HTRA-RELATED"/>
    <property type="match status" value="1"/>
</dbReference>
<dbReference type="PRINTS" id="PR00834">
    <property type="entry name" value="PROTEASES2C"/>
</dbReference>
<keyword evidence="2 6" id="KW-0645">Protease</keyword>
<dbReference type="Gene3D" id="2.30.42.10">
    <property type="match status" value="1"/>
</dbReference>
<protein>
    <submittedName>
        <fullName evidence="6">Periplasmic serine endoprotease DegP</fullName>
        <ecNumber evidence="6">3.4.21.107</ecNumber>
    </submittedName>
</protein>
<dbReference type="GO" id="GO:0006508">
    <property type="term" value="P:proteolysis"/>
    <property type="evidence" value="ECO:0007669"/>
    <property type="project" value="UniProtKB-KW"/>
</dbReference>
<keyword evidence="3 6" id="KW-0378">Hydrolase</keyword>
<comment type="similarity">
    <text evidence="1">Belongs to the peptidase S1C family.</text>
</comment>
<gene>
    <name evidence="6" type="primary">degP_1</name>
    <name evidence="6" type="ORF">Poly30_18620</name>
</gene>
<dbReference type="Gene3D" id="2.40.10.120">
    <property type="match status" value="1"/>
</dbReference>
<accession>A0A518EQI7</accession>
<dbReference type="InterPro" id="IPR009003">
    <property type="entry name" value="Peptidase_S1_PA"/>
</dbReference>